<name>A0AAE6G3Z7_MYXXA</name>
<dbReference type="InterPro" id="IPR025412">
    <property type="entry name" value="DUF4304"/>
</dbReference>
<organism evidence="1 2">
    <name type="scientific">Myxococcus xanthus</name>
    <dbReference type="NCBI Taxonomy" id="34"/>
    <lineage>
        <taxon>Bacteria</taxon>
        <taxon>Pseudomonadati</taxon>
        <taxon>Myxococcota</taxon>
        <taxon>Myxococcia</taxon>
        <taxon>Myxococcales</taxon>
        <taxon>Cystobacterineae</taxon>
        <taxon>Myxococcaceae</taxon>
        <taxon>Myxococcus</taxon>
    </lineage>
</organism>
<proteinExistence type="predicted"/>
<dbReference type="Proteomes" id="UP000320179">
    <property type="component" value="Chromosome"/>
</dbReference>
<dbReference type="EMBL" id="CP017174">
    <property type="protein sequence ID" value="QDE70246.1"/>
    <property type="molecule type" value="Genomic_DNA"/>
</dbReference>
<evidence type="ECO:0008006" key="3">
    <source>
        <dbReference type="Google" id="ProtNLM"/>
    </source>
</evidence>
<accession>A0AAE6G3Z7</accession>
<dbReference type="AlphaFoldDB" id="A0AAE6G3Z7"/>
<reference evidence="1 2" key="1">
    <citation type="journal article" date="2019" name="Science">
        <title>Social genes are selection hotspots in kin groups of a soil microbe.</title>
        <authorList>
            <person name="Wielgoss S."/>
            <person name="Wolfensberger R."/>
            <person name="Sun L."/>
            <person name="Fiegna F."/>
            <person name="Velicer G.J."/>
        </authorList>
    </citation>
    <scope>NUCLEOTIDE SEQUENCE [LARGE SCALE GENOMIC DNA]</scope>
    <source>
        <strain evidence="1 2">MC3.5.9c15</strain>
    </source>
</reference>
<dbReference type="Pfam" id="PF14137">
    <property type="entry name" value="DUF4304"/>
    <property type="match status" value="1"/>
</dbReference>
<sequence length="200" mass="22608">MNAIQRMTTLASDAMKLLAKAGGFKKKELTWRRRHGETIQVLNVQRSHGNTAREARFYVNVGIAFDALFHLEQEAIPDAPREHECHFRERLEHLAPEAPSVWVVATSTDDEVLKVRLSEHLARAVAFLDTVDGPAKLLQQQRLDEGAELFLRAQLRYVMDDASGALADVRQGVAYFSDRGLTLERQLRMLHLSSLSSVDF</sequence>
<protein>
    <recommendedName>
        <fullName evidence="3">DUF4304 domain-containing protein</fullName>
    </recommendedName>
</protein>
<evidence type="ECO:0000313" key="2">
    <source>
        <dbReference type="Proteomes" id="UP000320179"/>
    </source>
</evidence>
<gene>
    <name evidence="1" type="ORF">BHS09_26560</name>
</gene>
<evidence type="ECO:0000313" key="1">
    <source>
        <dbReference type="EMBL" id="QDE70246.1"/>
    </source>
</evidence>